<protein>
    <recommendedName>
        <fullName evidence="6">Helicase ATP-binding domain-containing protein</fullName>
    </recommendedName>
</protein>
<dbReference type="PANTHER" id="PTHR47964:SF1">
    <property type="entry name" value="ATP-DEPENDENT DNA HELICASE HOMOLOG RECG, CHLOROPLASTIC"/>
    <property type="match status" value="1"/>
</dbReference>
<evidence type="ECO:0000256" key="2">
    <source>
        <dbReference type="ARBA" id="ARBA00022801"/>
    </source>
</evidence>
<dbReference type="GO" id="GO:0005524">
    <property type="term" value="F:ATP binding"/>
    <property type="evidence" value="ECO:0007669"/>
    <property type="project" value="InterPro"/>
</dbReference>
<dbReference type="PANTHER" id="PTHR47964">
    <property type="entry name" value="ATP-DEPENDENT DNA HELICASE HOMOLOG RECG, CHLOROPLASTIC"/>
    <property type="match status" value="1"/>
</dbReference>
<dbReference type="AlphaFoldDB" id="A0A382VRA0"/>
<dbReference type="Gene3D" id="2.40.10.170">
    <property type="match status" value="1"/>
</dbReference>
<dbReference type="SUPFAM" id="SSF141259">
    <property type="entry name" value="CarD-like"/>
    <property type="match status" value="1"/>
</dbReference>
<keyword evidence="3" id="KW-0547">Nucleotide-binding</keyword>
<evidence type="ECO:0000313" key="7">
    <source>
        <dbReference type="EMBL" id="SVD48398.1"/>
    </source>
</evidence>
<reference evidence="7" key="1">
    <citation type="submission" date="2018-05" db="EMBL/GenBank/DDBJ databases">
        <authorList>
            <person name="Lanie J.A."/>
            <person name="Ng W.-L."/>
            <person name="Kazmierczak K.M."/>
            <person name="Andrzejewski T.M."/>
            <person name="Davidsen T.M."/>
            <person name="Wayne K.J."/>
            <person name="Tettelin H."/>
            <person name="Glass J.I."/>
            <person name="Rusch D."/>
            <person name="Podicherti R."/>
            <person name="Tsui H.-C.T."/>
            <person name="Winkler M.E."/>
        </authorList>
    </citation>
    <scope>NUCLEOTIDE SEQUENCE</scope>
</reference>
<feature type="domain" description="Helicase ATP-binding" evidence="6">
    <location>
        <begin position="144"/>
        <end position="283"/>
    </location>
</feature>
<evidence type="ECO:0000259" key="6">
    <source>
        <dbReference type="PROSITE" id="PS51192"/>
    </source>
</evidence>
<dbReference type="InterPro" id="IPR011545">
    <property type="entry name" value="DEAD/DEAH_box_helicase_dom"/>
</dbReference>
<feature type="non-terminal residue" evidence="7">
    <location>
        <position position="283"/>
    </location>
</feature>
<evidence type="ECO:0000256" key="3">
    <source>
        <dbReference type="ARBA" id="ARBA00022806"/>
    </source>
</evidence>
<keyword evidence="1" id="KW-0227">DNA damage</keyword>
<dbReference type="EMBL" id="UINC01153595">
    <property type="protein sequence ID" value="SVD48398.1"/>
    <property type="molecule type" value="Genomic_DNA"/>
</dbReference>
<accession>A0A382VRA0</accession>
<name>A0A382VRA0_9ZZZZ</name>
<evidence type="ECO:0000256" key="4">
    <source>
        <dbReference type="ARBA" id="ARBA00023125"/>
    </source>
</evidence>
<dbReference type="PROSITE" id="PS51192">
    <property type="entry name" value="HELICASE_ATP_BIND_1"/>
    <property type="match status" value="1"/>
</dbReference>
<dbReference type="GO" id="GO:0003677">
    <property type="term" value="F:DNA binding"/>
    <property type="evidence" value="ECO:0007669"/>
    <property type="project" value="UniProtKB-KW"/>
</dbReference>
<feature type="non-terminal residue" evidence="7">
    <location>
        <position position="1"/>
    </location>
</feature>
<dbReference type="InterPro" id="IPR014001">
    <property type="entry name" value="Helicase_ATP-bd"/>
</dbReference>
<evidence type="ECO:0000256" key="1">
    <source>
        <dbReference type="ARBA" id="ARBA00022763"/>
    </source>
</evidence>
<dbReference type="InterPro" id="IPR003711">
    <property type="entry name" value="CarD-like/TRCF_RID"/>
</dbReference>
<dbReference type="GO" id="GO:0016787">
    <property type="term" value="F:hydrolase activity"/>
    <property type="evidence" value="ECO:0007669"/>
    <property type="project" value="UniProtKB-KW"/>
</dbReference>
<dbReference type="InterPro" id="IPR047112">
    <property type="entry name" value="RecG/Mfd"/>
</dbReference>
<dbReference type="InterPro" id="IPR036101">
    <property type="entry name" value="CarD-like/TRCF_RID_sf"/>
</dbReference>
<dbReference type="SMART" id="SM00487">
    <property type="entry name" value="DEXDc"/>
    <property type="match status" value="1"/>
</dbReference>
<proteinExistence type="predicted"/>
<keyword evidence="3" id="KW-0347">Helicase</keyword>
<dbReference type="Gene3D" id="3.40.50.300">
    <property type="entry name" value="P-loop containing nucleotide triphosphate hydrolases"/>
    <property type="match status" value="1"/>
</dbReference>
<sequence>LSQLTPGSHVVHMDHGIGIFRGLHRVRVGGEELESMAIEYAGGEILRVPVYRLDLVERWVGESEASVPPALHRIGGKRWKTLKRKTGKAIETMTVELLQLYAERSTVRGFACSPDTLWQKEMESSFLYEDTPDQRTASKEVKRDMESSEPMDRLVCGDVGYGKTEVAIRAAFKAVQDGKQVAVLAPTTVLVEQHRHTFEERLADYPVRIGGLSRFRTPKEQRVLLKGLQTGEVDVIIGTHRLLSHDVKFRDLGLLVVDEEQRFGVRHKERLKQLRTSIDVLTL</sequence>
<dbReference type="Pfam" id="PF02559">
    <property type="entry name" value="CarD_TRCF_RID"/>
    <property type="match status" value="1"/>
</dbReference>
<dbReference type="GO" id="GO:0006281">
    <property type="term" value="P:DNA repair"/>
    <property type="evidence" value="ECO:0007669"/>
    <property type="project" value="UniProtKB-KW"/>
</dbReference>
<dbReference type="SUPFAM" id="SSF52540">
    <property type="entry name" value="P-loop containing nucleoside triphosphate hydrolases"/>
    <property type="match status" value="1"/>
</dbReference>
<keyword evidence="3" id="KW-0067">ATP-binding</keyword>
<organism evidence="7">
    <name type="scientific">marine metagenome</name>
    <dbReference type="NCBI Taxonomy" id="408172"/>
    <lineage>
        <taxon>unclassified sequences</taxon>
        <taxon>metagenomes</taxon>
        <taxon>ecological metagenomes</taxon>
    </lineage>
</organism>
<dbReference type="InterPro" id="IPR027417">
    <property type="entry name" value="P-loop_NTPase"/>
</dbReference>
<keyword evidence="4" id="KW-0238">DNA-binding</keyword>
<keyword evidence="2" id="KW-0378">Hydrolase</keyword>
<evidence type="ECO:0000256" key="5">
    <source>
        <dbReference type="ARBA" id="ARBA00023204"/>
    </source>
</evidence>
<dbReference type="SMART" id="SM01058">
    <property type="entry name" value="CarD_TRCF"/>
    <property type="match status" value="1"/>
</dbReference>
<keyword evidence="5" id="KW-0234">DNA repair</keyword>
<dbReference type="GO" id="GO:0003678">
    <property type="term" value="F:DNA helicase activity"/>
    <property type="evidence" value="ECO:0007669"/>
    <property type="project" value="TreeGrafter"/>
</dbReference>
<gene>
    <name evidence="7" type="ORF">METZ01_LOCUS401252</name>
</gene>
<dbReference type="CDD" id="cd17991">
    <property type="entry name" value="DEXHc_TRCF"/>
    <property type="match status" value="1"/>
</dbReference>
<dbReference type="Pfam" id="PF00270">
    <property type="entry name" value="DEAD"/>
    <property type="match status" value="1"/>
</dbReference>